<dbReference type="EMBL" id="BGPR01003064">
    <property type="protein sequence ID" value="GBM83226.1"/>
    <property type="molecule type" value="Genomic_DNA"/>
</dbReference>
<evidence type="ECO:0000313" key="1">
    <source>
        <dbReference type="EMBL" id="GBM83226.1"/>
    </source>
</evidence>
<proteinExistence type="predicted"/>
<comment type="caution">
    <text evidence="1">The sequence shown here is derived from an EMBL/GenBank/DDBJ whole genome shotgun (WGS) entry which is preliminary data.</text>
</comment>
<accession>A0A4Y2J235</accession>
<reference evidence="1 2" key="1">
    <citation type="journal article" date="2019" name="Sci. Rep.">
        <title>Orb-weaving spider Araneus ventricosus genome elucidates the spidroin gene catalogue.</title>
        <authorList>
            <person name="Kono N."/>
            <person name="Nakamura H."/>
            <person name="Ohtoshi R."/>
            <person name="Moran D.A.P."/>
            <person name="Shinohara A."/>
            <person name="Yoshida Y."/>
            <person name="Fujiwara M."/>
            <person name="Mori M."/>
            <person name="Tomita M."/>
            <person name="Arakawa K."/>
        </authorList>
    </citation>
    <scope>NUCLEOTIDE SEQUENCE [LARGE SCALE GENOMIC DNA]</scope>
</reference>
<protein>
    <submittedName>
        <fullName evidence="1">Uncharacterized protein</fullName>
    </submittedName>
</protein>
<dbReference type="Proteomes" id="UP000499080">
    <property type="component" value="Unassembled WGS sequence"/>
</dbReference>
<organism evidence="1 2">
    <name type="scientific">Araneus ventricosus</name>
    <name type="common">Orbweaver spider</name>
    <name type="synonym">Epeira ventricosa</name>
    <dbReference type="NCBI Taxonomy" id="182803"/>
    <lineage>
        <taxon>Eukaryota</taxon>
        <taxon>Metazoa</taxon>
        <taxon>Ecdysozoa</taxon>
        <taxon>Arthropoda</taxon>
        <taxon>Chelicerata</taxon>
        <taxon>Arachnida</taxon>
        <taxon>Araneae</taxon>
        <taxon>Araneomorphae</taxon>
        <taxon>Entelegynae</taxon>
        <taxon>Araneoidea</taxon>
        <taxon>Araneidae</taxon>
        <taxon>Araneus</taxon>
    </lineage>
</organism>
<gene>
    <name evidence="1" type="ORF">AVEN_81993_1</name>
</gene>
<keyword evidence="2" id="KW-1185">Reference proteome</keyword>
<name>A0A4Y2J235_ARAVE</name>
<sequence>MAAKGIETRVFTGDADTYIVRCGLEKATSHPIIAITGQDVDQVVLLIIALAPPESNICFMEPGMGKVEDKLFSTRKFQKNFLFPKPSSFSMHLFMEKAKHYSYIVQKSTELEGKHC</sequence>
<evidence type="ECO:0000313" key="2">
    <source>
        <dbReference type="Proteomes" id="UP000499080"/>
    </source>
</evidence>
<dbReference type="AlphaFoldDB" id="A0A4Y2J235"/>